<keyword evidence="7 13" id="KW-0653">Protein transport</keyword>
<feature type="transmembrane region" description="Helical" evidence="13">
    <location>
        <begin position="595"/>
        <end position="614"/>
    </location>
</feature>
<evidence type="ECO:0000256" key="2">
    <source>
        <dbReference type="ARBA" id="ARBA00010527"/>
    </source>
</evidence>
<dbReference type="GO" id="GO:0015031">
    <property type="term" value="P:protein transport"/>
    <property type="evidence" value="ECO:0007669"/>
    <property type="project" value="UniProtKB-KW"/>
</dbReference>
<keyword evidence="4 13" id="KW-0813">Transport</keyword>
<dbReference type="NCBIfam" id="TIGR03593">
    <property type="entry name" value="yidC_nterm"/>
    <property type="match status" value="1"/>
</dbReference>
<feature type="region of interest" description="Disordered" evidence="14">
    <location>
        <begin position="817"/>
        <end position="866"/>
    </location>
</feature>
<evidence type="ECO:0000313" key="18">
    <source>
        <dbReference type="EMBL" id="QEG41387.1"/>
    </source>
</evidence>
<organism evidence="18 19">
    <name type="scientific">Roseimaritima ulvae</name>
    <dbReference type="NCBI Taxonomy" id="980254"/>
    <lineage>
        <taxon>Bacteria</taxon>
        <taxon>Pseudomonadati</taxon>
        <taxon>Planctomycetota</taxon>
        <taxon>Planctomycetia</taxon>
        <taxon>Pirellulales</taxon>
        <taxon>Pirellulaceae</taxon>
        <taxon>Roseimaritima</taxon>
    </lineage>
</organism>
<evidence type="ECO:0000256" key="14">
    <source>
        <dbReference type="SAM" id="MobiDB-lite"/>
    </source>
</evidence>
<dbReference type="GO" id="GO:0032977">
    <property type="term" value="F:membrane insertase activity"/>
    <property type="evidence" value="ECO:0007669"/>
    <property type="project" value="InterPro"/>
</dbReference>
<feature type="domain" description="Membrane insertase YidC N-terminal" evidence="17">
    <location>
        <begin position="472"/>
        <end position="581"/>
    </location>
</feature>
<dbReference type="Pfam" id="PF02096">
    <property type="entry name" value="60KD_IMP"/>
    <property type="match status" value="1"/>
</dbReference>
<comment type="function">
    <text evidence="13">Required for the insertion and/or proper folding and/or complex formation of integral membrane proteins into the membrane. Involved in integration of membrane proteins that insert both dependently and independently of the Sec translocase complex, as well as at least some lipoproteins. Aids folding of multispanning membrane proteins.</text>
</comment>
<keyword evidence="19" id="KW-1185">Reference proteome</keyword>
<evidence type="ECO:0000259" key="15">
    <source>
        <dbReference type="Pfam" id="PF02096"/>
    </source>
</evidence>
<proteinExistence type="inferred from homology"/>
<dbReference type="InterPro" id="IPR028055">
    <property type="entry name" value="YidC/Oxa/ALB_C"/>
</dbReference>
<name>A0A5B9QQK8_9BACT</name>
<evidence type="ECO:0000256" key="1">
    <source>
        <dbReference type="ARBA" id="ARBA00004429"/>
    </source>
</evidence>
<evidence type="ECO:0000256" key="7">
    <source>
        <dbReference type="ARBA" id="ARBA00022927"/>
    </source>
</evidence>
<feature type="compositionally biased region" description="Acidic residues" evidence="14">
    <location>
        <begin position="113"/>
        <end position="127"/>
    </location>
</feature>
<gene>
    <name evidence="13 18" type="primary">yidC</name>
    <name evidence="18" type="ORF">UC8_34070</name>
</gene>
<dbReference type="CDD" id="cd20070">
    <property type="entry name" value="5TM_YidC_Alb3"/>
    <property type="match status" value="1"/>
</dbReference>
<comment type="similarity">
    <text evidence="2 13">Belongs to the OXA1/ALB3/YidC family. Type 1 subfamily.</text>
</comment>
<keyword evidence="8 13" id="KW-1133">Transmembrane helix</keyword>
<feature type="region of interest" description="Disordered" evidence="14">
    <location>
        <begin position="85"/>
        <end position="143"/>
    </location>
</feature>
<dbReference type="InterPro" id="IPR001708">
    <property type="entry name" value="YidC/ALB3/OXA1/COX18"/>
</dbReference>
<dbReference type="InterPro" id="IPR028053">
    <property type="entry name" value="Membr_insert_YidC_N"/>
</dbReference>
<reference evidence="18 19" key="1">
    <citation type="submission" date="2019-08" db="EMBL/GenBank/DDBJ databases">
        <title>Deep-cultivation of Planctomycetes and their phenomic and genomic characterization uncovers novel biology.</title>
        <authorList>
            <person name="Wiegand S."/>
            <person name="Jogler M."/>
            <person name="Boedeker C."/>
            <person name="Pinto D."/>
            <person name="Vollmers J."/>
            <person name="Rivas-Marin E."/>
            <person name="Kohn T."/>
            <person name="Peeters S.H."/>
            <person name="Heuer A."/>
            <person name="Rast P."/>
            <person name="Oberbeckmann S."/>
            <person name="Bunk B."/>
            <person name="Jeske O."/>
            <person name="Meyerdierks A."/>
            <person name="Storesund J.E."/>
            <person name="Kallscheuer N."/>
            <person name="Luecker S."/>
            <person name="Lage O.M."/>
            <person name="Pohl T."/>
            <person name="Merkel B.J."/>
            <person name="Hornburger P."/>
            <person name="Mueller R.-W."/>
            <person name="Bruemmer F."/>
            <person name="Labrenz M."/>
            <person name="Spormann A.M."/>
            <person name="Op den Camp H."/>
            <person name="Overmann J."/>
            <person name="Amann R."/>
            <person name="Jetten M.S.M."/>
            <person name="Mascher T."/>
            <person name="Medema M.H."/>
            <person name="Devos D.P."/>
            <person name="Kaster A.-K."/>
            <person name="Ovreas L."/>
            <person name="Rohde M."/>
            <person name="Galperin M.Y."/>
            <person name="Jogler C."/>
        </authorList>
    </citation>
    <scope>NUCLEOTIDE SEQUENCE [LARGE SCALE GENOMIC DNA]</scope>
    <source>
        <strain evidence="18 19">UC8</strain>
    </source>
</reference>
<dbReference type="GO" id="GO:0051205">
    <property type="term" value="P:protein insertion into membrane"/>
    <property type="evidence" value="ECO:0007669"/>
    <property type="project" value="TreeGrafter"/>
</dbReference>
<evidence type="ECO:0000256" key="10">
    <source>
        <dbReference type="ARBA" id="ARBA00023186"/>
    </source>
</evidence>
<feature type="transmembrane region" description="Helical" evidence="13">
    <location>
        <begin position="59"/>
        <end position="80"/>
    </location>
</feature>
<dbReference type="Pfam" id="PF14849">
    <property type="entry name" value="YidC_periplas"/>
    <property type="match status" value="1"/>
</dbReference>
<feature type="transmembrane region" description="Helical" evidence="13">
    <location>
        <begin position="725"/>
        <end position="744"/>
    </location>
</feature>
<dbReference type="InterPro" id="IPR047196">
    <property type="entry name" value="YidC_ALB_C"/>
</dbReference>
<dbReference type="Gene3D" id="2.70.98.90">
    <property type="match status" value="1"/>
</dbReference>
<dbReference type="HAMAP" id="MF_01810">
    <property type="entry name" value="YidC_type1"/>
    <property type="match status" value="1"/>
</dbReference>
<keyword evidence="5 13" id="KW-1003">Cell membrane</keyword>
<keyword evidence="6 13" id="KW-0812">Transmembrane</keyword>
<dbReference type="InterPro" id="IPR036034">
    <property type="entry name" value="PDZ_sf"/>
</dbReference>
<dbReference type="InterPro" id="IPR001478">
    <property type="entry name" value="PDZ"/>
</dbReference>
<dbReference type="NCBIfam" id="TIGR03592">
    <property type="entry name" value="yidC_oxa1_cterm"/>
    <property type="match status" value="1"/>
</dbReference>
<evidence type="ECO:0000256" key="12">
    <source>
        <dbReference type="ARBA" id="ARBA00033342"/>
    </source>
</evidence>
<dbReference type="Proteomes" id="UP000325286">
    <property type="component" value="Chromosome"/>
</dbReference>
<evidence type="ECO:0000256" key="11">
    <source>
        <dbReference type="ARBA" id="ARBA00033245"/>
    </source>
</evidence>
<keyword evidence="10 13" id="KW-0143">Chaperone</keyword>
<evidence type="ECO:0000256" key="6">
    <source>
        <dbReference type="ARBA" id="ARBA00022692"/>
    </source>
</evidence>
<protein>
    <recommendedName>
        <fullName evidence="3 13">Membrane protein insertase YidC</fullName>
    </recommendedName>
    <alternativeName>
        <fullName evidence="12 13">Foldase YidC</fullName>
    </alternativeName>
    <alternativeName>
        <fullName evidence="11 13">Membrane integrase YidC</fullName>
    </alternativeName>
    <alternativeName>
        <fullName evidence="13">Membrane protein YidC</fullName>
    </alternativeName>
</protein>
<evidence type="ECO:0000313" key="19">
    <source>
        <dbReference type="Proteomes" id="UP000325286"/>
    </source>
</evidence>
<dbReference type="KEGG" id="rul:UC8_34070"/>
<evidence type="ECO:0000259" key="16">
    <source>
        <dbReference type="Pfam" id="PF13180"/>
    </source>
</evidence>
<dbReference type="EMBL" id="CP042914">
    <property type="protein sequence ID" value="QEG41387.1"/>
    <property type="molecule type" value="Genomic_DNA"/>
</dbReference>
<comment type="subcellular location">
    <subcellularLocation>
        <location evidence="1">Cell inner membrane</location>
        <topology evidence="1">Multi-pass membrane protein</topology>
    </subcellularLocation>
    <subcellularLocation>
        <location evidence="13">Cell membrane</location>
        <topology evidence="13">Multi-pass membrane protein</topology>
    </subcellularLocation>
</comment>
<accession>A0A5B9QQK8</accession>
<dbReference type="InterPro" id="IPR038221">
    <property type="entry name" value="YidC_periplasmic_sf"/>
</dbReference>
<dbReference type="InterPro" id="IPR019998">
    <property type="entry name" value="Membr_insert_YidC"/>
</dbReference>
<evidence type="ECO:0000259" key="17">
    <source>
        <dbReference type="Pfam" id="PF14849"/>
    </source>
</evidence>
<dbReference type="AlphaFoldDB" id="A0A5B9QQK8"/>
<dbReference type="Gene3D" id="2.30.42.10">
    <property type="match status" value="1"/>
</dbReference>
<evidence type="ECO:0000256" key="8">
    <source>
        <dbReference type="ARBA" id="ARBA00022989"/>
    </source>
</evidence>
<feature type="compositionally biased region" description="Low complexity" evidence="14">
    <location>
        <begin position="87"/>
        <end position="106"/>
    </location>
</feature>
<feature type="compositionally biased region" description="Basic residues" evidence="14">
    <location>
        <begin position="855"/>
        <end position="866"/>
    </location>
</feature>
<dbReference type="PANTHER" id="PTHR12428">
    <property type="entry name" value="OXA1"/>
    <property type="match status" value="1"/>
</dbReference>
<feature type="domain" description="PDZ" evidence="16">
    <location>
        <begin position="224"/>
        <end position="277"/>
    </location>
</feature>
<feature type="transmembrane region" description="Helical" evidence="13">
    <location>
        <begin position="764"/>
        <end position="789"/>
    </location>
</feature>
<sequence length="866" mass="95933">MGACKRFAENARKTGHLVAFYAFLWPQFRFRVPNITFDRQNTSKSTPPYRIAQHVERRLLSWVIASTAFLFIYIALNGMFGPPRPADLPADGPDGQGGDAVAAVDPDVPPAEDAADPDAADSEGDGDEPPRPSEASWQTLGSFDPESGYRMLVYLNSRGAGIERIELTERKDNGRLKYRRVDVLGGYAGYMALQNLPDQDGAVVHVIGPGTPVALAKSLQDGTADGLQPGDIITAMQDLPVVDYQSYEAALTEFKPDTKVTLSVERGSQTLQFEVTLTEHPLDLIRLSSRGGEDEIVGNLDRLSCLLTLSAVGKRELKETDRELPSLPTQHNEIWDVVDQPADIGAAQTASYRLPVSRQALRRMEAGAVDLIHRYTLQPESYLVEMEVGVENKSDEAQQLGYRLEGPNGITLEGWWYSNKISPNFGGAGARDVIYRTQSDGHVLWGTYPLIKEARDKTSGPAKLLFAPQDSEASRQLSYIGVDAQYFTVAYIPDGEQPFDQYKRAAATLVADVSALPKHKERAANTSFFLDSQTAEVAPGETLMHKVQMFAGPKQKELMAAHGLSDAIYYGWFSMIAKPLQELLHVLKKYVVQNYAVAIVLLTLMVRMLMFPLGRRAAVHAQKMQELAPELKKIGEKYKDDMEGRLKAQRELQQRAGFNPLSGCLPMFIQLPIFIGLYRCLSVDIELRQAALSPSLQWCSNLAAPDMLAYWGDWMWEYFSGRGTGWLGPYFNILPIVVMGLFLLQQKMFMPPATDEQTAMTQKVMSFMTIFMGFLFFRVPSGLCIYFITSSLWGIAERKLVKKTLPPKGEGDLALATSAGAADTSRNGDSGGSKSLGDRIRDRISNEPPPALPPAKRKRPNLKKKK</sequence>
<evidence type="ECO:0000256" key="3">
    <source>
        <dbReference type="ARBA" id="ARBA00015325"/>
    </source>
</evidence>
<evidence type="ECO:0000256" key="13">
    <source>
        <dbReference type="HAMAP-Rule" id="MF_01810"/>
    </source>
</evidence>
<keyword evidence="9 13" id="KW-0472">Membrane</keyword>
<feature type="domain" description="Membrane insertase YidC/Oxa/ALB C-terminal" evidence="15">
    <location>
        <begin position="595"/>
        <end position="802"/>
    </location>
</feature>
<feature type="compositionally biased region" description="Basic and acidic residues" evidence="14">
    <location>
        <begin position="836"/>
        <end position="845"/>
    </location>
</feature>
<evidence type="ECO:0000256" key="9">
    <source>
        <dbReference type="ARBA" id="ARBA00023136"/>
    </source>
</evidence>
<dbReference type="SUPFAM" id="SSF50156">
    <property type="entry name" value="PDZ domain-like"/>
    <property type="match status" value="1"/>
</dbReference>
<comment type="subunit">
    <text evidence="13">Interacts with the Sec translocase complex via SecD. Specifically interacts with transmembrane segments of nascent integral membrane proteins during membrane integration.</text>
</comment>
<evidence type="ECO:0000256" key="4">
    <source>
        <dbReference type="ARBA" id="ARBA00022448"/>
    </source>
</evidence>
<dbReference type="Pfam" id="PF13180">
    <property type="entry name" value="PDZ_2"/>
    <property type="match status" value="1"/>
</dbReference>
<dbReference type="PANTHER" id="PTHR12428:SF65">
    <property type="entry name" value="CYTOCHROME C OXIDASE ASSEMBLY PROTEIN COX18, MITOCHONDRIAL"/>
    <property type="match status" value="1"/>
</dbReference>
<evidence type="ECO:0000256" key="5">
    <source>
        <dbReference type="ARBA" id="ARBA00022475"/>
    </source>
</evidence>
<dbReference type="GO" id="GO:0005886">
    <property type="term" value="C:plasma membrane"/>
    <property type="evidence" value="ECO:0007669"/>
    <property type="project" value="UniProtKB-SubCell"/>
</dbReference>